<dbReference type="Pfam" id="PF03725">
    <property type="entry name" value="RNase_PH_C"/>
    <property type="match status" value="1"/>
</dbReference>
<evidence type="ECO:0000313" key="6">
    <source>
        <dbReference type="EMBL" id="MBE5728082.1"/>
    </source>
</evidence>
<dbReference type="Pfam" id="PF01138">
    <property type="entry name" value="RNase_PH"/>
    <property type="match status" value="1"/>
</dbReference>
<proteinExistence type="predicted"/>
<dbReference type="GO" id="GO:0016075">
    <property type="term" value="P:rRNA catabolic process"/>
    <property type="evidence" value="ECO:0007669"/>
    <property type="project" value="TreeGrafter"/>
</dbReference>
<organism evidence="6 7">
    <name type="scientific">Candidatus Acidifodinimicrobium mancum</name>
    <dbReference type="NCBI Taxonomy" id="2898728"/>
    <lineage>
        <taxon>Archaea</taxon>
        <taxon>Candidatus Parvarchaeota</taxon>
        <taxon>Candidatus Acidifodinimicrobiaceae</taxon>
        <taxon>Candidatus Acidifodinimicrobium</taxon>
    </lineage>
</organism>
<dbReference type="SUPFAM" id="SSF55666">
    <property type="entry name" value="Ribonuclease PH domain 2-like"/>
    <property type="match status" value="1"/>
</dbReference>
<evidence type="ECO:0000259" key="4">
    <source>
        <dbReference type="Pfam" id="PF01138"/>
    </source>
</evidence>
<sequence length="253" mass="27813">MSVENYSYLRELAKSGLRSDQRKPFERRNIVLKTKVSNHADGSAYVELGETKVIAGVKVLPGEPYPDRPDEGSLNVNFEASELAANYPADRLIYSVEVGRVTDRAIRESKMIDMKQLCVTPGSKVLFVFIDIYAINNDGNLLDASNVAALAALLDAEYSVEGKEGKMKLPINIDNTPISSTFVKIGDAVFLDGNSLEETVADARLSIGIGKGINSMQKGGVGYFKQEEIETCVDEAFKYKDEIKSMLIEKLKS</sequence>
<dbReference type="PANTHER" id="PTHR11097">
    <property type="entry name" value="EXOSOME COMPLEX EXONUCLEASE RIBOSOMAL RNA PROCESSING PROTEIN"/>
    <property type="match status" value="1"/>
</dbReference>
<dbReference type="InterPro" id="IPR036345">
    <property type="entry name" value="ExoRNase_PH_dom2_sf"/>
</dbReference>
<evidence type="ECO:0000256" key="2">
    <source>
        <dbReference type="ARBA" id="ARBA00022490"/>
    </source>
</evidence>
<gene>
    <name evidence="6" type="ORF">IHE50_01550</name>
</gene>
<comment type="subcellular location">
    <subcellularLocation>
        <location evidence="1">Cytoplasm</location>
    </subcellularLocation>
</comment>
<accession>A0A8T3UQD5</accession>
<comment type="caution">
    <text evidence="6">The sequence shown here is derived from an EMBL/GenBank/DDBJ whole genome shotgun (WGS) entry which is preliminary data.</text>
</comment>
<evidence type="ECO:0000259" key="5">
    <source>
        <dbReference type="Pfam" id="PF03725"/>
    </source>
</evidence>
<keyword evidence="2" id="KW-0963">Cytoplasm</keyword>
<feature type="domain" description="Exoribonuclease phosphorolytic" evidence="4">
    <location>
        <begin position="27"/>
        <end position="157"/>
    </location>
</feature>
<dbReference type="AlphaFoldDB" id="A0A8T3UQD5"/>
<dbReference type="InterPro" id="IPR015847">
    <property type="entry name" value="ExoRNase_PH_dom2"/>
</dbReference>
<dbReference type="InterPro" id="IPR027408">
    <property type="entry name" value="PNPase/RNase_PH_dom_sf"/>
</dbReference>
<evidence type="ECO:0000313" key="7">
    <source>
        <dbReference type="Proteomes" id="UP000763484"/>
    </source>
</evidence>
<dbReference type="InterPro" id="IPR001247">
    <property type="entry name" value="ExoRNase_PH_dom1"/>
</dbReference>
<dbReference type="GO" id="GO:0000177">
    <property type="term" value="C:cytoplasmic exosome (RNase complex)"/>
    <property type="evidence" value="ECO:0007669"/>
    <property type="project" value="TreeGrafter"/>
</dbReference>
<protein>
    <submittedName>
        <fullName evidence="6">RNA-binding protein</fullName>
    </submittedName>
</protein>
<dbReference type="SUPFAM" id="SSF54211">
    <property type="entry name" value="Ribosomal protein S5 domain 2-like"/>
    <property type="match status" value="1"/>
</dbReference>
<dbReference type="InterPro" id="IPR050590">
    <property type="entry name" value="Exosome_comp_Rrp42_subfam"/>
</dbReference>
<name>A0A8T3UQD5_9ARCH</name>
<evidence type="ECO:0000256" key="1">
    <source>
        <dbReference type="ARBA" id="ARBA00004496"/>
    </source>
</evidence>
<dbReference type="Proteomes" id="UP000763484">
    <property type="component" value="Unassembled WGS sequence"/>
</dbReference>
<dbReference type="InterPro" id="IPR020568">
    <property type="entry name" value="Ribosomal_Su5_D2-typ_SF"/>
</dbReference>
<reference evidence="6 7" key="1">
    <citation type="submission" date="2020-09" db="EMBL/GenBank/DDBJ databases">
        <title>Genomic characterization of a novel Parvarchaeota family in acid mine drainage sediments.</title>
        <authorList>
            <person name="Luo Z.-H."/>
        </authorList>
    </citation>
    <scope>NUCLEOTIDE SEQUENCE [LARGE SCALE GENOMIC DNA]</scope>
    <source>
        <strain evidence="6">TL1-5_bins.178</strain>
    </source>
</reference>
<dbReference type="EMBL" id="JADFAQ010000022">
    <property type="protein sequence ID" value="MBE5728082.1"/>
    <property type="molecule type" value="Genomic_DNA"/>
</dbReference>
<evidence type="ECO:0000256" key="3">
    <source>
        <dbReference type="ARBA" id="ARBA00022835"/>
    </source>
</evidence>
<feature type="domain" description="Exoribonuclease phosphorolytic" evidence="5">
    <location>
        <begin position="176"/>
        <end position="238"/>
    </location>
</feature>
<dbReference type="PANTHER" id="PTHR11097:SF8">
    <property type="entry name" value="EXOSOME COMPLEX COMPONENT RRP42"/>
    <property type="match status" value="1"/>
</dbReference>
<keyword evidence="3" id="KW-0271">Exosome</keyword>
<dbReference type="GO" id="GO:0035925">
    <property type="term" value="F:mRNA 3'-UTR AU-rich region binding"/>
    <property type="evidence" value="ECO:0007669"/>
    <property type="project" value="TreeGrafter"/>
</dbReference>
<dbReference type="Gene3D" id="3.30.230.70">
    <property type="entry name" value="GHMP Kinase, N-terminal domain"/>
    <property type="match status" value="1"/>
</dbReference>